<evidence type="ECO:0000313" key="5">
    <source>
        <dbReference type="Proteomes" id="UP000198397"/>
    </source>
</evidence>
<name>A0A238XUK9_HALVU</name>
<keyword evidence="1" id="KW-0805">Transcription regulation</keyword>
<protein>
    <submittedName>
        <fullName evidence="4">Predicted DNA binding protein, contains HTH domain</fullName>
    </submittedName>
</protein>
<dbReference type="AlphaFoldDB" id="A0A238XUK9"/>
<accession>A0A238XUK9</accession>
<gene>
    <name evidence="4" type="ORF">SAMN06264855_12342</name>
</gene>
<sequence>MQNQPTITEYELLESNDRRALAKYETTDIALYDFVEDSVKRIEFPVDVQNGWYEFNLTGTRDELADLQDALDSSPTAYELLSLVKTTDAENLLTERQREVIETAVRMGYFNVPRDSTLAELADELAVDKSTASTILRRGEAQLIKSFLSLPQ</sequence>
<evidence type="ECO:0000313" key="4">
    <source>
        <dbReference type="EMBL" id="SNR62627.1"/>
    </source>
</evidence>
<evidence type="ECO:0000256" key="2">
    <source>
        <dbReference type="ARBA" id="ARBA00023163"/>
    </source>
</evidence>
<evidence type="ECO:0000259" key="3">
    <source>
        <dbReference type="Pfam" id="PF04967"/>
    </source>
</evidence>
<dbReference type="SUPFAM" id="SSF88659">
    <property type="entry name" value="Sigma3 and sigma4 domains of RNA polymerase sigma factors"/>
    <property type="match status" value="1"/>
</dbReference>
<dbReference type="EMBL" id="FZNQ01000023">
    <property type="protein sequence ID" value="SNR62627.1"/>
    <property type="molecule type" value="Genomic_DNA"/>
</dbReference>
<dbReference type="InterPro" id="IPR007050">
    <property type="entry name" value="HTH_bacterioopsin"/>
</dbReference>
<proteinExistence type="predicted"/>
<dbReference type="Pfam" id="PF04967">
    <property type="entry name" value="HTH_10"/>
    <property type="match status" value="1"/>
</dbReference>
<feature type="domain" description="HTH bat-type" evidence="3">
    <location>
        <begin position="93"/>
        <end position="145"/>
    </location>
</feature>
<dbReference type="PANTHER" id="PTHR34236">
    <property type="entry name" value="DIMETHYL SULFOXIDE REDUCTASE TRANSCRIPTIONAL ACTIVATOR"/>
    <property type="match status" value="1"/>
</dbReference>
<dbReference type="Proteomes" id="UP000198397">
    <property type="component" value="Unassembled WGS sequence"/>
</dbReference>
<keyword evidence="5" id="KW-1185">Reference proteome</keyword>
<evidence type="ECO:0000256" key="1">
    <source>
        <dbReference type="ARBA" id="ARBA00023015"/>
    </source>
</evidence>
<organism evidence="4 5">
    <name type="scientific">Halorubrum vacuolatum</name>
    <name type="common">Natronobacterium vacuolatum</name>
    <dbReference type="NCBI Taxonomy" id="63740"/>
    <lineage>
        <taxon>Archaea</taxon>
        <taxon>Methanobacteriati</taxon>
        <taxon>Methanobacteriota</taxon>
        <taxon>Stenosarchaea group</taxon>
        <taxon>Halobacteria</taxon>
        <taxon>Halobacteriales</taxon>
        <taxon>Haloferacaceae</taxon>
        <taxon>Halorubrum</taxon>
    </lineage>
</organism>
<dbReference type="InterPro" id="IPR013324">
    <property type="entry name" value="RNA_pol_sigma_r3/r4-like"/>
</dbReference>
<keyword evidence="2" id="KW-0804">Transcription</keyword>
<dbReference type="PANTHER" id="PTHR34236:SF1">
    <property type="entry name" value="DIMETHYL SULFOXIDE REDUCTASE TRANSCRIPTIONAL ACTIVATOR"/>
    <property type="match status" value="1"/>
</dbReference>
<reference evidence="4 5" key="1">
    <citation type="submission" date="2017-06" db="EMBL/GenBank/DDBJ databases">
        <authorList>
            <person name="Kim H.J."/>
            <person name="Triplett B.A."/>
        </authorList>
    </citation>
    <scope>NUCLEOTIDE SEQUENCE [LARGE SCALE GENOMIC DNA]</scope>
    <source>
        <strain evidence="4 5">DSM 8800</strain>
    </source>
</reference>